<evidence type="ECO:0000313" key="2">
    <source>
        <dbReference type="Proteomes" id="UP001060215"/>
    </source>
</evidence>
<name>A0ACC0IMC2_9ERIC</name>
<reference evidence="1 2" key="1">
    <citation type="journal article" date="2022" name="Plant J.">
        <title>Chromosome-level genome of Camellia lanceoleosa provides a valuable resource for understanding genome evolution and self-incompatibility.</title>
        <authorList>
            <person name="Gong W."/>
            <person name="Xiao S."/>
            <person name="Wang L."/>
            <person name="Liao Z."/>
            <person name="Chang Y."/>
            <person name="Mo W."/>
            <person name="Hu G."/>
            <person name="Li W."/>
            <person name="Zhao G."/>
            <person name="Zhu H."/>
            <person name="Hu X."/>
            <person name="Ji K."/>
            <person name="Xiang X."/>
            <person name="Song Q."/>
            <person name="Yuan D."/>
            <person name="Jin S."/>
            <person name="Zhang L."/>
        </authorList>
    </citation>
    <scope>NUCLEOTIDE SEQUENCE [LARGE SCALE GENOMIC DNA]</scope>
    <source>
        <strain evidence="1">SQ_2022a</strain>
    </source>
</reference>
<dbReference type="Proteomes" id="UP001060215">
    <property type="component" value="Chromosome 3"/>
</dbReference>
<comment type="caution">
    <text evidence="1">The sequence shown here is derived from an EMBL/GenBank/DDBJ whole genome shotgun (WGS) entry which is preliminary data.</text>
</comment>
<gene>
    <name evidence="1" type="ORF">LOK49_LG02G01691</name>
</gene>
<accession>A0ACC0IMC2</accession>
<protein>
    <submittedName>
        <fullName evidence="1">Uncharacterized protein</fullName>
    </submittedName>
</protein>
<organism evidence="1 2">
    <name type="scientific">Camellia lanceoleosa</name>
    <dbReference type="NCBI Taxonomy" id="1840588"/>
    <lineage>
        <taxon>Eukaryota</taxon>
        <taxon>Viridiplantae</taxon>
        <taxon>Streptophyta</taxon>
        <taxon>Embryophyta</taxon>
        <taxon>Tracheophyta</taxon>
        <taxon>Spermatophyta</taxon>
        <taxon>Magnoliopsida</taxon>
        <taxon>eudicotyledons</taxon>
        <taxon>Gunneridae</taxon>
        <taxon>Pentapetalae</taxon>
        <taxon>asterids</taxon>
        <taxon>Ericales</taxon>
        <taxon>Theaceae</taxon>
        <taxon>Camellia</taxon>
    </lineage>
</organism>
<sequence length="78" mass="8783">MIVQFSEMYCGTLSSYGPRPGETIPWHMALARGKQYRGIWPSPGGNNTVAYGPRPGETIPWHMALAWGKQYHGHLRAR</sequence>
<dbReference type="EMBL" id="CM045760">
    <property type="protein sequence ID" value="KAI8025286.1"/>
    <property type="molecule type" value="Genomic_DNA"/>
</dbReference>
<keyword evidence="2" id="KW-1185">Reference proteome</keyword>
<proteinExistence type="predicted"/>
<evidence type="ECO:0000313" key="1">
    <source>
        <dbReference type="EMBL" id="KAI8025286.1"/>
    </source>
</evidence>